<dbReference type="AlphaFoldDB" id="A0A034WDG6"/>
<keyword evidence="6" id="KW-0378">Hydrolase</keyword>
<evidence type="ECO:0000256" key="10">
    <source>
        <dbReference type="SAM" id="SignalP"/>
    </source>
</evidence>
<comment type="similarity">
    <text evidence="9">Belongs to the glycosyl hydrolase 22 family.</text>
</comment>
<evidence type="ECO:0000256" key="1">
    <source>
        <dbReference type="ARBA" id="ARBA00000632"/>
    </source>
</evidence>
<dbReference type="PROSITE" id="PS51348">
    <property type="entry name" value="GLYCOSYL_HYDROL_F22_2"/>
    <property type="match status" value="1"/>
</dbReference>
<feature type="domain" description="Glycosyl hydrolases family 22 (GH22)" evidence="11">
    <location>
        <begin position="95"/>
        <end position="113"/>
    </location>
</feature>
<organism evidence="12">
    <name type="scientific">Bactrocera dorsalis</name>
    <name type="common">Oriental fruit fly</name>
    <name type="synonym">Dacus dorsalis</name>
    <dbReference type="NCBI Taxonomy" id="27457"/>
    <lineage>
        <taxon>Eukaryota</taxon>
        <taxon>Metazoa</taxon>
        <taxon>Ecdysozoa</taxon>
        <taxon>Arthropoda</taxon>
        <taxon>Hexapoda</taxon>
        <taxon>Insecta</taxon>
        <taxon>Pterygota</taxon>
        <taxon>Neoptera</taxon>
        <taxon>Endopterygota</taxon>
        <taxon>Diptera</taxon>
        <taxon>Brachycera</taxon>
        <taxon>Muscomorpha</taxon>
        <taxon>Tephritoidea</taxon>
        <taxon>Tephritidae</taxon>
        <taxon>Bactrocera</taxon>
        <taxon>Bactrocera</taxon>
    </lineage>
</organism>
<dbReference type="Pfam" id="PF00062">
    <property type="entry name" value="Lys"/>
    <property type="match status" value="1"/>
</dbReference>
<dbReference type="InterPro" id="IPR019799">
    <property type="entry name" value="Glyco_hydro_22_CS"/>
</dbReference>
<evidence type="ECO:0000256" key="5">
    <source>
        <dbReference type="ARBA" id="ARBA00022729"/>
    </source>
</evidence>
<evidence type="ECO:0000256" key="6">
    <source>
        <dbReference type="ARBA" id="ARBA00022801"/>
    </source>
</evidence>
<evidence type="ECO:0000256" key="9">
    <source>
        <dbReference type="RuleBase" id="RU004440"/>
    </source>
</evidence>
<dbReference type="PROSITE" id="PS51257">
    <property type="entry name" value="PROKAR_LIPOPROTEIN"/>
    <property type="match status" value="1"/>
</dbReference>
<dbReference type="PRINTS" id="PR00135">
    <property type="entry name" value="LYZLACT"/>
</dbReference>
<keyword evidence="8" id="KW-0326">Glycosidase</keyword>
<dbReference type="InterPro" id="IPR001916">
    <property type="entry name" value="Glyco_hydro_22"/>
</dbReference>
<dbReference type="PANTHER" id="PTHR11407:SF63">
    <property type="entry name" value="LYSOZYME C"/>
    <property type="match status" value="1"/>
</dbReference>
<name>A0A034WDG6_BACDO</name>
<evidence type="ECO:0000256" key="8">
    <source>
        <dbReference type="ARBA" id="ARBA00023295"/>
    </source>
</evidence>
<dbReference type="CDD" id="cd16899">
    <property type="entry name" value="LYZ_C_invert"/>
    <property type="match status" value="1"/>
</dbReference>
<dbReference type="PANTHER" id="PTHR11407">
    <property type="entry name" value="LYSOZYME C"/>
    <property type="match status" value="1"/>
</dbReference>
<proteinExistence type="inferred from homology"/>
<dbReference type="GO" id="GO:0003796">
    <property type="term" value="F:lysozyme activity"/>
    <property type="evidence" value="ECO:0007669"/>
    <property type="project" value="UniProtKB-EC"/>
</dbReference>
<dbReference type="SUPFAM" id="SSF53955">
    <property type="entry name" value="Lysozyme-like"/>
    <property type="match status" value="1"/>
</dbReference>
<keyword evidence="3" id="KW-0929">Antimicrobial</keyword>
<dbReference type="SMART" id="SM00263">
    <property type="entry name" value="LYZ1"/>
    <property type="match status" value="1"/>
</dbReference>
<evidence type="ECO:0000256" key="4">
    <source>
        <dbReference type="ARBA" id="ARBA00022638"/>
    </source>
</evidence>
<evidence type="ECO:0000313" key="12">
    <source>
        <dbReference type="EMBL" id="JAC51823.1"/>
    </source>
</evidence>
<feature type="chain" id="PRO_5001562577" description="lysozyme" evidence="10">
    <location>
        <begin position="25"/>
        <end position="169"/>
    </location>
</feature>
<keyword evidence="5 10" id="KW-0732">Signal</keyword>
<dbReference type="Gene3D" id="1.10.530.10">
    <property type="match status" value="1"/>
</dbReference>
<evidence type="ECO:0000256" key="7">
    <source>
        <dbReference type="ARBA" id="ARBA00023157"/>
    </source>
</evidence>
<keyword evidence="4" id="KW-0081">Bacteriolytic enzyme</keyword>
<dbReference type="InterPro" id="IPR023346">
    <property type="entry name" value="Lysozyme-like_dom_sf"/>
</dbReference>
<sequence>MARLTLLVAPLLLSCLLLNSRVDAKEYMRCQLAKELLLKYGINKTFLSNWICLIEHESNRSTKVVKRNPNGSASYGLFQISSKEWCRVSRKGGLCDKKCEDFLDDNIDDDVVCAKRIFQRDGFKNWPGWSASCRNTQNLPNLGLACNIQTVRPTRSLRLNQKSNYYLIV</sequence>
<dbReference type="EMBL" id="GAKP01007129">
    <property type="protein sequence ID" value="JAC51823.1"/>
    <property type="molecule type" value="Transcribed_RNA"/>
</dbReference>
<dbReference type="GO" id="GO:0031640">
    <property type="term" value="P:killing of cells of another organism"/>
    <property type="evidence" value="ECO:0007669"/>
    <property type="project" value="UniProtKB-KW"/>
</dbReference>
<evidence type="ECO:0000256" key="3">
    <source>
        <dbReference type="ARBA" id="ARBA00022529"/>
    </source>
</evidence>
<evidence type="ECO:0000256" key="2">
    <source>
        <dbReference type="ARBA" id="ARBA00012732"/>
    </source>
</evidence>
<comment type="catalytic activity">
    <reaction evidence="1">
        <text>Hydrolysis of (1-&gt;4)-beta-linkages between N-acetylmuramic acid and N-acetyl-D-glucosamine residues in a peptidoglycan and between N-acetyl-D-glucosamine residues in chitodextrins.</text>
        <dbReference type="EC" id="3.2.1.17"/>
    </reaction>
</comment>
<dbReference type="OrthoDB" id="6692707at2759"/>
<protein>
    <recommendedName>
        <fullName evidence="2">lysozyme</fullName>
        <ecNumber evidence="2">3.2.1.17</ecNumber>
    </recommendedName>
</protein>
<feature type="signal peptide" evidence="10">
    <location>
        <begin position="1"/>
        <end position="24"/>
    </location>
</feature>
<accession>A0A034WDG6</accession>
<dbReference type="EC" id="3.2.1.17" evidence="2"/>
<dbReference type="FunFam" id="1.10.530.10:FF:000024">
    <property type="entry name" value="C-type lysozyme"/>
    <property type="match status" value="1"/>
</dbReference>
<gene>
    <name evidence="12" type="primary">LYSC1</name>
</gene>
<reference evidence="12" key="1">
    <citation type="journal article" date="2014" name="BMC Genomics">
        <title>Characterizing the developmental transcriptome of the oriental fruit fly, Bactrocera dorsalis (Diptera: Tephritidae) through comparative genomic analysis with Drosophila melanogaster utilizing modENCODE datasets.</title>
        <authorList>
            <person name="Geib S.M."/>
            <person name="Calla B."/>
            <person name="Hall B."/>
            <person name="Hou S."/>
            <person name="Manoukis N.C."/>
        </authorList>
    </citation>
    <scope>NUCLEOTIDE SEQUENCE</scope>
    <source>
        <strain evidence="12">Punador</strain>
    </source>
</reference>
<evidence type="ECO:0000259" key="11">
    <source>
        <dbReference type="PROSITE" id="PS00128"/>
    </source>
</evidence>
<dbReference type="PROSITE" id="PS00128">
    <property type="entry name" value="GLYCOSYL_HYDROL_F22_1"/>
    <property type="match status" value="1"/>
</dbReference>
<keyword evidence="7" id="KW-1015">Disulfide bond</keyword>
<dbReference type="GO" id="GO:0042742">
    <property type="term" value="P:defense response to bacterium"/>
    <property type="evidence" value="ECO:0007669"/>
    <property type="project" value="UniProtKB-KW"/>
</dbReference>